<dbReference type="EMBL" id="JAHLFJ010000074">
    <property type="protein sequence ID" value="MBU3856433.1"/>
    <property type="molecule type" value="Genomic_DNA"/>
</dbReference>
<organism evidence="1 2">
    <name type="scientific">Candidatus Phocaeicola excrementipullorum</name>
    <dbReference type="NCBI Taxonomy" id="2838731"/>
    <lineage>
        <taxon>Bacteria</taxon>
        <taxon>Pseudomonadati</taxon>
        <taxon>Bacteroidota</taxon>
        <taxon>Bacteroidia</taxon>
        <taxon>Bacteroidales</taxon>
        <taxon>Bacteroidaceae</taxon>
        <taxon>Phocaeicola</taxon>
    </lineage>
</organism>
<sequence length="253" mass="28744">MWQQLIQKWIRHPESLDGESLRQLKELLDAFPYFQTARLLYLKNLFLLGDPGFKEELQKGALFVADLSVLFYFIEGERFELKKHLPEAAGVSEAEGDRTLDLINRFLSDAEQAGDDGLLPLPVESSVDYTSVLLEEGEEDGGSALPLQGHELIDRFIENAGSEELLPDLPAGKPEECAAEDSLAGDACAKEDDTEEDESYFTETLAKIYVKQQRYDKALEIIKKLNLKYRKKNTYFADQMRFLEKLIINAKSK</sequence>
<evidence type="ECO:0000313" key="2">
    <source>
        <dbReference type="Proteomes" id="UP000784286"/>
    </source>
</evidence>
<protein>
    <submittedName>
        <fullName evidence="1">Tetratricopeptide repeat protein</fullName>
    </submittedName>
</protein>
<comment type="caution">
    <text evidence="1">The sequence shown here is derived from an EMBL/GenBank/DDBJ whole genome shotgun (WGS) entry which is preliminary data.</text>
</comment>
<reference evidence="1" key="1">
    <citation type="journal article" date="2021" name="PeerJ">
        <title>Extensive microbial diversity within the chicken gut microbiome revealed by metagenomics and culture.</title>
        <authorList>
            <person name="Gilroy R."/>
            <person name="Ravi A."/>
            <person name="Getino M."/>
            <person name="Pursley I."/>
            <person name="Horton D.L."/>
            <person name="Alikhan N.F."/>
            <person name="Baker D."/>
            <person name="Gharbi K."/>
            <person name="Hall N."/>
            <person name="Watson M."/>
            <person name="Adriaenssens E.M."/>
            <person name="Foster-Nyarko E."/>
            <person name="Jarju S."/>
            <person name="Secka A."/>
            <person name="Antonio M."/>
            <person name="Oren A."/>
            <person name="Chaudhuri R.R."/>
            <person name="La Ragione R."/>
            <person name="Hildebrand F."/>
            <person name="Pallen M.J."/>
        </authorList>
    </citation>
    <scope>NUCLEOTIDE SEQUENCE</scope>
    <source>
        <strain evidence="1">8470</strain>
    </source>
</reference>
<name>A0A948TN21_9BACT</name>
<reference evidence="1" key="2">
    <citation type="submission" date="2021-04" db="EMBL/GenBank/DDBJ databases">
        <authorList>
            <person name="Gilroy R."/>
        </authorList>
    </citation>
    <scope>NUCLEOTIDE SEQUENCE</scope>
    <source>
        <strain evidence="1">8470</strain>
    </source>
</reference>
<proteinExistence type="predicted"/>
<evidence type="ECO:0000313" key="1">
    <source>
        <dbReference type="EMBL" id="MBU3856433.1"/>
    </source>
</evidence>
<gene>
    <name evidence="1" type="ORF">H9928_07760</name>
</gene>
<dbReference type="AlphaFoldDB" id="A0A948TN21"/>
<accession>A0A948TN21</accession>
<dbReference type="Proteomes" id="UP000784286">
    <property type="component" value="Unassembled WGS sequence"/>
</dbReference>